<evidence type="ECO:0000256" key="1">
    <source>
        <dbReference type="ARBA" id="ARBA00007068"/>
    </source>
</evidence>
<dbReference type="SUPFAM" id="SSF56266">
    <property type="entry name" value="DmpA/ArgJ-like"/>
    <property type="match status" value="1"/>
</dbReference>
<evidence type="ECO:0000313" key="2">
    <source>
        <dbReference type="EMBL" id="QDL90681.1"/>
    </source>
</evidence>
<dbReference type="InterPro" id="IPR005321">
    <property type="entry name" value="Peptidase_S58_DmpA"/>
</dbReference>
<dbReference type="AlphaFoldDB" id="A0A5B8FG19"/>
<evidence type="ECO:0000313" key="3">
    <source>
        <dbReference type="Proteomes" id="UP000305888"/>
    </source>
</evidence>
<dbReference type="Proteomes" id="UP000305888">
    <property type="component" value="Chromosome"/>
</dbReference>
<dbReference type="PANTHER" id="PTHR36512:SF3">
    <property type="entry name" value="BLR5678 PROTEIN"/>
    <property type="match status" value="1"/>
</dbReference>
<dbReference type="CDD" id="cd02252">
    <property type="entry name" value="nylC_like"/>
    <property type="match status" value="1"/>
</dbReference>
<reference evidence="2 3" key="1">
    <citation type="submission" date="2019-06" db="EMBL/GenBank/DDBJ databases">
        <title>Genome sequence of Rhodobacteraceae bacterium D4M1.</title>
        <authorList>
            <person name="Cao J."/>
        </authorList>
    </citation>
    <scope>NUCLEOTIDE SEQUENCE [LARGE SCALE GENOMIC DNA]</scope>
    <source>
        <strain evidence="2 3">D4M1</strain>
    </source>
</reference>
<gene>
    <name evidence="2" type="ORF">FDP22_02095</name>
</gene>
<keyword evidence="3" id="KW-1185">Reference proteome</keyword>
<protein>
    <submittedName>
        <fullName evidence="2">P1 family peptidase</fullName>
    </submittedName>
</protein>
<dbReference type="InterPro" id="IPR016117">
    <property type="entry name" value="ArgJ-like_dom_sf"/>
</dbReference>
<dbReference type="OrthoDB" id="9808347at2"/>
<accession>A0A5B8FG19</accession>
<dbReference type="EMBL" id="CP040818">
    <property type="protein sequence ID" value="QDL90681.1"/>
    <property type="molecule type" value="Genomic_DNA"/>
</dbReference>
<dbReference type="PANTHER" id="PTHR36512">
    <property type="entry name" value="D-AMINOPEPTIDASE"/>
    <property type="match status" value="1"/>
</dbReference>
<dbReference type="GO" id="GO:0004177">
    <property type="term" value="F:aminopeptidase activity"/>
    <property type="evidence" value="ECO:0007669"/>
    <property type="project" value="TreeGrafter"/>
</dbReference>
<dbReference type="RefSeq" id="WP_138576651.1">
    <property type="nucleotide sequence ID" value="NZ_CP040818.1"/>
</dbReference>
<sequence>MRPGPLNLITDVPGIALGNAEAPDYGTGTTVILPDIRAVAAADVRGGGPGTREITAIEPDALNERVDAIVLSGGSAWGLEAASGVMEWLRDQGRGLAVRDSLVPIVPAAILFDLPQRRDPSAPGETLPYRALGRAAAAAAGARFALGTAGAGYGATTAGLKGGLGSASLVWQREGAAALTVGAVVAVNALGSALIPGTRAFLAAPWEIDGEFGGLAMPPHAPWPTAIPSKRPVPGANTTIAAVATDASLTKAQARRLAIMAQDGLSRALHPAHTPFDGDTVFALSTGREAGIGADELYILGTMAATCLSRAIARGVYEATAISDLPAWRDL</sequence>
<dbReference type="Pfam" id="PF03576">
    <property type="entry name" value="Peptidase_S58"/>
    <property type="match status" value="1"/>
</dbReference>
<organism evidence="2 3">
    <name type="scientific">Paroceanicella profunda</name>
    <dbReference type="NCBI Taxonomy" id="2579971"/>
    <lineage>
        <taxon>Bacteria</taxon>
        <taxon>Pseudomonadati</taxon>
        <taxon>Pseudomonadota</taxon>
        <taxon>Alphaproteobacteria</taxon>
        <taxon>Rhodobacterales</taxon>
        <taxon>Paracoccaceae</taxon>
        <taxon>Paroceanicella</taxon>
    </lineage>
</organism>
<proteinExistence type="inferred from homology"/>
<dbReference type="Gene3D" id="3.60.70.12">
    <property type="entry name" value="L-amino peptidase D-ALA esterase/amidase"/>
    <property type="match status" value="1"/>
</dbReference>
<dbReference type="KEGG" id="ppru:FDP22_02095"/>
<name>A0A5B8FG19_9RHOB</name>
<comment type="similarity">
    <text evidence="1">Belongs to the peptidase S58 family.</text>
</comment>